<feature type="compositionally biased region" description="Basic and acidic residues" evidence="1">
    <location>
        <begin position="12"/>
        <end position="35"/>
    </location>
</feature>
<dbReference type="VEuPathDB" id="FungiDB:MAPG_05535"/>
<dbReference type="EnsemblFungi" id="MAPG_05535T0">
    <property type="protein sequence ID" value="MAPG_05535T0"/>
    <property type="gene ID" value="MAPG_05535"/>
</dbReference>
<dbReference type="EMBL" id="ADBL01001320">
    <property type="status" value="NOT_ANNOTATED_CDS"/>
    <property type="molecule type" value="Genomic_DNA"/>
</dbReference>
<dbReference type="EMBL" id="GL876969">
    <property type="protein sequence ID" value="KLU86523.1"/>
    <property type="molecule type" value="Genomic_DNA"/>
</dbReference>
<proteinExistence type="predicted"/>
<dbReference type="OMA" id="NDEICMS"/>
<protein>
    <submittedName>
        <fullName evidence="2 3">Uncharacterized protein</fullName>
    </submittedName>
</protein>
<keyword evidence="4" id="KW-1185">Reference proteome</keyword>
<reference evidence="2" key="2">
    <citation type="submission" date="2010-05" db="EMBL/GenBank/DDBJ databases">
        <title>The Genome Sequence of Magnaporthe poae strain ATCC 64411.</title>
        <authorList>
            <consortium name="The Broad Institute Genome Sequencing Platform"/>
            <consortium name="Broad Institute Genome Sequencing Center for Infectious Disease"/>
            <person name="Ma L.-J."/>
            <person name="Dead R."/>
            <person name="Young S."/>
            <person name="Zeng Q."/>
            <person name="Koehrsen M."/>
            <person name="Alvarado L."/>
            <person name="Berlin A."/>
            <person name="Chapman S.B."/>
            <person name="Chen Z."/>
            <person name="Freedman E."/>
            <person name="Gellesch M."/>
            <person name="Goldberg J."/>
            <person name="Griggs A."/>
            <person name="Gujja S."/>
            <person name="Heilman E.R."/>
            <person name="Heiman D."/>
            <person name="Hepburn T."/>
            <person name="Howarth C."/>
            <person name="Jen D."/>
            <person name="Larson L."/>
            <person name="Mehta T."/>
            <person name="Neiman D."/>
            <person name="Pearson M."/>
            <person name="Roberts A."/>
            <person name="Saif S."/>
            <person name="Shea T."/>
            <person name="Shenoy N."/>
            <person name="Sisk P."/>
            <person name="Stolte C."/>
            <person name="Sykes S."/>
            <person name="Walk T."/>
            <person name="White J."/>
            <person name="Yandava C."/>
            <person name="Haas B."/>
            <person name="Nusbaum C."/>
            <person name="Birren B."/>
        </authorList>
    </citation>
    <scope>NUCLEOTIDE SEQUENCE</scope>
    <source>
        <strain evidence="2">ATCC 64411</strain>
    </source>
</reference>
<reference evidence="2" key="3">
    <citation type="submission" date="2011-03" db="EMBL/GenBank/DDBJ databases">
        <title>Annotation of Magnaporthe poae ATCC 64411.</title>
        <authorList>
            <person name="Ma L.-J."/>
            <person name="Dead R."/>
            <person name="Young S.K."/>
            <person name="Zeng Q."/>
            <person name="Gargeya S."/>
            <person name="Fitzgerald M."/>
            <person name="Haas B."/>
            <person name="Abouelleil A."/>
            <person name="Alvarado L."/>
            <person name="Arachchi H.M."/>
            <person name="Berlin A."/>
            <person name="Brown A."/>
            <person name="Chapman S.B."/>
            <person name="Chen Z."/>
            <person name="Dunbar C."/>
            <person name="Freedman E."/>
            <person name="Gearin G."/>
            <person name="Gellesch M."/>
            <person name="Goldberg J."/>
            <person name="Griggs A."/>
            <person name="Gujja S."/>
            <person name="Heiman D."/>
            <person name="Howarth C."/>
            <person name="Larson L."/>
            <person name="Lui A."/>
            <person name="MacDonald P.J.P."/>
            <person name="Mehta T."/>
            <person name="Montmayeur A."/>
            <person name="Murphy C."/>
            <person name="Neiman D."/>
            <person name="Pearson M."/>
            <person name="Priest M."/>
            <person name="Roberts A."/>
            <person name="Saif S."/>
            <person name="Shea T."/>
            <person name="Shenoy N."/>
            <person name="Sisk P."/>
            <person name="Stolte C."/>
            <person name="Sykes S."/>
            <person name="Yandava C."/>
            <person name="Wortman J."/>
            <person name="Nusbaum C."/>
            <person name="Birren B."/>
        </authorList>
    </citation>
    <scope>NUCLEOTIDE SEQUENCE</scope>
    <source>
        <strain evidence="2">ATCC 64411</strain>
    </source>
</reference>
<dbReference type="eggNOG" id="ENOG502T5ZZ">
    <property type="taxonomic scope" value="Eukaryota"/>
</dbReference>
<organism evidence="3 4">
    <name type="scientific">Magnaporthiopsis poae (strain ATCC 64411 / 73-15)</name>
    <name type="common">Kentucky bluegrass fungus</name>
    <name type="synonym">Magnaporthe poae</name>
    <dbReference type="NCBI Taxonomy" id="644358"/>
    <lineage>
        <taxon>Eukaryota</taxon>
        <taxon>Fungi</taxon>
        <taxon>Dikarya</taxon>
        <taxon>Ascomycota</taxon>
        <taxon>Pezizomycotina</taxon>
        <taxon>Sordariomycetes</taxon>
        <taxon>Sordariomycetidae</taxon>
        <taxon>Magnaporthales</taxon>
        <taxon>Magnaporthaceae</taxon>
        <taxon>Magnaporthiopsis</taxon>
    </lineage>
</organism>
<reference evidence="3" key="5">
    <citation type="submission" date="2015-06" db="UniProtKB">
        <authorList>
            <consortium name="EnsemblFungi"/>
        </authorList>
    </citation>
    <scope>IDENTIFICATION</scope>
    <source>
        <strain evidence="3">ATCC 64411</strain>
    </source>
</reference>
<reference evidence="3" key="4">
    <citation type="journal article" date="2015" name="G3 (Bethesda)">
        <title>Genome sequences of three phytopathogenic species of the Magnaporthaceae family of fungi.</title>
        <authorList>
            <person name="Okagaki L.H."/>
            <person name="Nunes C.C."/>
            <person name="Sailsbery J."/>
            <person name="Clay B."/>
            <person name="Brown D."/>
            <person name="John T."/>
            <person name="Oh Y."/>
            <person name="Young N."/>
            <person name="Fitzgerald M."/>
            <person name="Haas B.J."/>
            <person name="Zeng Q."/>
            <person name="Young S."/>
            <person name="Adiconis X."/>
            <person name="Fan L."/>
            <person name="Levin J.Z."/>
            <person name="Mitchell T.K."/>
            <person name="Okubara P.A."/>
            <person name="Farman M.L."/>
            <person name="Kohn L.M."/>
            <person name="Birren B."/>
            <person name="Ma L.-J."/>
            <person name="Dean R.A."/>
        </authorList>
    </citation>
    <scope>NUCLEOTIDE SEQUENCE</scope>
    <source>
        <strain evidence="3">ATCC 64411 / 73-15</strain>
    </source>
</reference>
<evidence type="ECO:0000313" key="2">
    <source>
        <dbReference type="EMBL" id="KLU86523.1"/>
    </source>
</evidence>
<evidence type="ECO:0000313" key="3">
    <source>
        <dbReference type="EnsemblFungi" id="MAPG_05535T0"/>
    </source>
</evidence>
<dbReference type="AlphaFoldDB" id="A0A0C4DZN0"/>
<dbReference type="Proteomes" id="UP000011715">
    <property type="component" value="Unassembled WGS sequence"/>
</dbReference>
<name>A0A0C4DZN0_MAGP6</name>
<accession>A0A0C4DZN0</accession>
<gene>
    <name evidence="2" type="ORF">MAPG_05535</name>
</gene>
<dbReference type="OrthoDB" id="4645737at2759"/>
<sequence>MDQQPSQPAGGDHAHTLHGDSEDEEEKKVNAEADKIIKEELHSDDYRAINEELELDSRAERLLIHLWYLMALLKRDRSMMWEQDYRIRDLEEEVKRLKAALRDSIPLADRVDPPLKPRTALERFYERRVKVAERRVADLLPENWELQWRCRDLQEQVKRLGMQLRDSVSFGDVDRPPWKPKTALERSLEKKILELEGKIHNPKGRGRSSTI</sequence>
<reference evidence="4" key="1">
    <citation type="submission" date="2010-05" db="EMBL/GenBank/DDBJ databases">
        <title>The genome sequence of Magnaporthe poae strain ATCC 64411.</title>
        <authorList>
            <person name="Ma L.-J."/>
            <person name="Dead R."/>
            <person name="Young S."/>
            <person name="Zeng Q."/>
            <person name="Koehrsen M."/>
            <person name="Alvarado L."/>
            <person name="Berlin A."/>
            <person name="Chapman S.B."/>
            <person name="Chen Z."/>
            <person name="Freedman E."/>
            <person name="Gellesch M."/>
            <person name="Goldberg J."/>
            <person name="Griggs A."/>
            <person name="Gujja S."/>
            <person name="Heilman E.R."/>
            <person name="Heiman D."/>
            <person name="Hepburn T."/>
            <person name="Howarth C."/>
            <person name="Jen D."/>
            <person name="Larson L."/>
            <person name="Mehta T."/>
            <person name="Neiman D."/>
            <person name="Pearson M."/>
            <person name="Roberts A."/>
            <person name="Saif S."/>
            <person name="Shea T."/>
            <person name="Shenoy N."/>
            <person name="Sisk P."/>
            <person name="Stolte C."/>
            <person name="Sykes S."/>
            <person name="Walk T."/>
            <person name="White J."/>
            <person name="Yandava C."/>
            <person name="Haas B."/>
            <person name="Nusbaum C."/>
            <person name="Birren B."/>
        </authorList>
    </citation>
    <scope>NUCLEOTIDE SEQUENCE [LARGE SCALE GENOMIC DNA]</scope>
    <source>
        <strain evidence="4">ATCC 64411 / 73-15</strain>
    </source>
</reference>
<evidence type="ECO:0000313" key="4">
    <source>
        <dbReference type="Proteomes" id="UP000011715"/>
    </source>
</evidence>
<evidence type="ECO:0000256" key="1">
    <source>
        <dbReference type="SAM" id="MobiDB-lite"/>
    </source>
</evidence>
<feature type="region of interest" description="Disordered" evidence="1">
    <location>
        <begin position="1"/>
        <end position="35"/>
    </location>
</feature>